<dbReference type="RefSeq" id="WP_147209882.1">
    <property type="nucleotide sequence ID" value="NZ_BJYM01000005.1"/>
</dbReference>
<dbReference type="InterPro" id="IPR035994">
    <property type="entry name" value="Nucleoside_phosphorylase_sf"/>
</dbReference>
<feature type="domain" description="Nucleoside phosphorylase" evidence="4">
    <location>
        <begin position="18"/>
        <end position="239"/>
    </location>
</feature>
<dbReference type="GO" id="GO:0005829">
    <property type="term" value="C:cytosol"/>
    <property type="evidence" value="ECO:0007669"/>
    <property type="project" value="TreeGrafter"/>
</dbReference>
<evidence type="ECO:0000313" key="5">
    <source>
        <dbReference type="EMBL" id="GEN86867.1"/>
    </source>
</evidence>
<protein>
    <recommendedName>
        <fullName evidence="2">Uridine phosphorylase</fullName>
        <ecNumber evidence="1">2.4.2.3</ecNumber>
    </recommendedName>
</protein>
<dbReference type="EMBL" id="BJYM01000005">
    <property type="protein sequence ID" value="GEN86867.1"/>
    <property type="molecule type" value="Genomic_DNA"/>
</dbReference>
<evidence type="ECO:0000256" key="2">
    <source>
        <dbReference type="ARBA" id="ARBA00021980"/>
    </source>
</evidence>
<accession>A0A511ZHE6</accession>
<keyword evidence="6" id="KW-1185">Reference proteome</keyword>
<reference evidence="5 6" key="1">
    <citation type="submission" date="2019-07" db="EMBL/GenBank/DDBJ databases">
        <title>Whole genome shotgun sequence of Oceanobacillus sojae NBRC 105379.</title>
        <authorList>
            <person name="Hosoyama A."/>
            <person name="Uohara A."/>
            <person name="Ohji S."/>
            <person name="Ichikawa N."/>
        </authorList>
    </citation>
    <scope>NUCLEOTIDE SEQUENCE [LARGE SCALE GENOMIC DNA]</scope>
    <source>
        <strain evidence="5 6">NBRC 105379</strain>
    </source>
</reference>
<dbReference type="CDD" id="cd17767">
    <property type="entry name" value="UP_EcUdp-like"/>
    <property type="match status" value="1"/>
</dbReference>
<comment type="caution">
    <text evidence="5">The sequence shown here is derived from an EMBL/GenBank/DDBJ whole genome shotgun (WGS) entry which is preliminary data.</text>
</comment>
<dbReference type="PANTHER" id="PTHR43691">
    <property type="entry name" value="URIDINE PHOSPHORYLASE"/>
    <property type="match status" value="1"/>
</dbReference>
<evidence type="ECO:0000256" key="3">
    <source>
        <dbReference type="ARBA" id="ARBA00048447"/>
    </source>
</evidence>
<dbReference type="OrthoDB" id="9772602at2"/>
<dbReference type="Proteomes" id="UP000321558">
    <property type="component" value="Unassembled WGS sequence"/>
</dbReference>
<organism evidence="5 6">
    <name type="scientific">Oceanobacillus sojae</name>
    <dbReference type="NCBI Taxonomy" id="582851"/>
    <lineage>
        <taxon>Bacteria</taxon>
        <taxon>Bacillati</taxon>
        <taxon>Bacillota</taxon>
        <taxon>Bacilli</taxon>
        <taxon>Bacillales</taxon>
        <taxon>Bacillaceae</taxon>
        <taxon>Oceanobacillus</taxon>
    </lineage>
</organism>
<sequence>MDNIHLNKVDAADLGEVTLLVGDPARVELISSDWEQSKLISKNREFILVSGIWKGKRVSICSTGIGAGSTEIATIELIQSGAKKFVRLGGCGAWSDMLSPGDLLLNHAMVRDPGMLHQYVSDVYPAAADPALLATIQSQAERNGLNVHTGIGMTTQSYYLGQSREHGVKNGPQPDQSFMNYWKERHILNCEMESAVLFILASLYQIPAANCLVVHVSRMNDQWVPDEDYRELHKEAAKIVLDACI</sequence>
<dbReference type="GO" id="GO:0004850">
    <property type="term" value="F:uridine phosphorylase activity"/>
    <property type="evidence" value="ECO:0007669"/>
    <property type="project" value="UniProtKB-EC"/>
</dbReference>
<dbReference type="SUPFAM" id="SSF53167">
    <property type="entry name" value="Purine and uridine phosphorylases"/>
    <property type="match status" value="1"/>
</dbReference>
<dbReference type="PANTHER" id="PTHR43691:SF11">
    <property type="entry name" value="FI09636P-RELATED"/>
    <property type="match status" value="1"/>
</dbReference>
<evidence type="ECO:0000313" key="6">
    <source>
        <dbReference type="Proteomes" id="UP000321558"/>
    </source>
</evidence>
<gene>
    <name evidence="5" type="ORF">OSO01_16060</name>
</gene>
<comment type="catalytic activity">
    <reaction evidence="3">
        <text>uridine + phosphate = alpha-D-ribose 1-phosphate + uracil</text>
        <dbReference type="Rhea" id="RHEA:24388"/>
        <dbReference type="ChEBI" id="CHEBI:16704"/>
        <dbReference type="ChEBI" id="CHEBI:17568"/>
        <dbReference type="ChEBI" id="CHEBI:43474"/>
        <dbReference type="ChEBI" id="CHEBI:57720"/>
        <dbReference type="EC" id="2.4.2.3"/>
    </reaction>
</comment>
<name>A0A511ZHE6_9BACI</name>
<dbReference type="STRING" id="582851.GCA_900162665_03320"/>
<dbReference type="EC" id="2.4.2.3" evidence="1"/>
<dbReference type="InterPro" id="IPR000845">
    <property type="entry name" value="Nucleoside_phosphorylase_d"/>
</dbReference>
<proteinExistence type="predicted"/>
<dbReference type="GO" id="GO:0009116">
    <property type="term" value="P:nucleoside metabolic process"/>
    <property type="evidence" value="ECO:0007669"/>
    <property type="project" value="InterPro"/>
</dbReference>
<dbReference type="Gene3D" id="3.40.50.1580">
    <property type="entry name" value="Nucleoside phosphorylase domain"/>
    <property type="match status" value="1"/>
</dbReference>
<dbReference type="AlphaFoldDB" id="A0A511ZHE6"/>
<dbReference type="Pfam" id="PF01048">
    <property type="entry name" value="PNP_UDP_1"/>
    <property type="match status" value="1"/>
</dbReference>
<evidence type="ECO:0000256" key="1">
    <source>
        <dbReference type="ARBA" id="ARBA00011888"/>
    </source>
</evidence>
<evidence type="ECO:0000259" key="4">
    <source>
        <dbReference type="Pfam" id="PF01048"/>
    </source>
</evidence>